<evidence type="ECO:0000256" key="3">
    <source>
        <dbReference type="ARBA" id="ARBA00022722"/>
    </source>
</evidence>
<proteinExistence type="inferred from homology"/>
<evidence type="ECO:0000256" key="8">
    <source>
        <dbReference type="ARBA" id="ARBA00023242"/>
    </source>
</evidence>
<evidence type="ECO:0000313" key="14">
    <source>
        <dbReference type="Proteomes" id="UP000479000"/>
    </source>
</evidence>
<dbReference type="GO" id="GO:0004527">
    <property type="term" value="F:exonuclease activity"/>
    <property type="evidence" value="ECO:0007669"/>
    <property type="project" value="UniProtKB-KW"/>
</dbReference>
<reference evidence="13 14" key="1">
    <citation type="submission" date="2020-02" db="EMBL/GenBank/DDBJ databases">
        <authorList>
            <person name="Ferguson B K."/>
        </authorList>
    </citation>
    <scope>NUCLEOTIDE SEQUENCE [LARGE SCALE GENOMIC DNA]</scope>
</reference>
<evidence type="ECO:0000256" key="10">
    <source>
        <dbReference type="PIRSR" id="PIRSR610347-2"/>
    </source>
</evidence>
<dbReference type="GO" id="GO:0017005">
    <property type="term" value="F:3'-tyrosyl-DNA phosphodiesterase activity"/>
    <property type="evidence" value="ECO:0007669"/>
    <property type="project" value="TreeGrafter"/>
</dbReference>
<feature type="site" description="Interaction with DNA" evidence="11">
    <location>
        <position position="522"/>
    </location>
</feature>
<dbReference type="SUPFAM" id="SSF56024">
    <property type="entry name" value="Phospholipase D/nuclease"/>
    <property type="match status" value="2"/>
</dbReference>
<keyword evidence="5" id="KW-0378">Hydrolase</keyword>
<evidence type="ECO:0000256" key="5">
    <source>
        <dbReference type="ARBA" id="ARBA00022801"/>
    </source>
</evidence>
<evidence type="ECO:0000256" key="4">
    <source>
        <dbReference type="ARBA" id="ARBA00022763"/>
    </source>
</evidence>
<feature type="domain" description="PBZ-type" evidence="12">
    <location>
        <begin position="109"/>
        <end position="132"/>
    </location>
</feature>
<dbReference type="InterPro" id="IPR010347">
    <property type="entry name" value="Tdp1"/>
</dbReference>
<dbReference type="Gene3D" id="3.30.870.10">
    <property type="entry name" value="Endonuclease Chain A"/>
    <property type="match status" value="2"/>
</dbReference>
<accession>A0A6H5GNS3</accession>
<organism evidence="13 14">
    <name type="scientific">Nesidiocoris tenuis</name>
    <dbReference type="NCBI Taxonomy" id="355587"/>
    <lineage>
        <taxon>Eukaryota</taxon>
        <taxon>Metazoa</taxon>
        <taxon>Ecdysozoa</taxon>
        <taxon>Arthropoda</taxon>
        <taxon>Hexapoda</taxon>
        <taxon>Insecta</taxon>
        <taxon>Pterygota</taxon>
        <taxon>Neoptera</taxon>
        <taxon>Paraneoptera</taxon>
        <taxon>Hemiptera</taxon>
        <taxon>Heteroptera</taxon>
        <taxon>Panheteroptera</taxon>
        <taxon>Cimicomorpha</taxon>
        <taxon>Miridae</taxon>
        <taxon>Dicyphina</taxon>
        <taxon>Nesidiocoris</taxon>
    </lineage>
</organism>
<keyword evidence="6" id="KW-0269">Exonuclease</keyword>
<evidence type="ECO:0000256" key="6">
    <source>
        <dbReference type="ARBA" id="ARBA00022839"/>
    </source>
</evidence>
<gene>
    <name evidence="13" type="ORF">NTEN_LOCUS11181</name>
</gene>
<evidence type="ECO:0000256" key="7">
    <source>
        <dbReference type="ARBA" id="ARBA00023204"/>
    </source>
</evidence>
<protein>
    <recommendedName>
        <fullName evidence="12">PBZ-type domain-containing protein</fullName>
    </recommendedName>
</protein>
<dbReference type="Pfam" id="PF10283">
    <property type="entry name" value="zf-CCHH"/>
    <property type="match status" value="1"/>
</dbReference>
<dbReference type="GO" id="GO:0003690">
    <property type="term" value="F:double-stranded DNA binding"/>
    <property type="evidence" value="ECO:0007669"/>
    <property type="project" value="TreeGrafter"/>
</dbReference>
<evidence type="ECO:0000256" key="2">
    <source>
        <dbReference type="ARBA" id="ARBA00010205"/>
    </source>
</evidence>
<keyword evidence="4" id="KW-0227">DNA damage</keyword>
<sequence length="594" mass="66175">MASIPIMRPTGLKPEHKGKWHQTIPRVNSLLREFSESEVITPKTIPAKHPARRYAVSAATLADQLAILREIASPGYDKSVRDSDADASGIMSSALANLNKRKDDEASETCSFGEQCYRKHPEHFKSYRHPHRGLAVSEAQKKKNQAALDKERVVVMDRVKNSIVSKLEAASPYNLFLTTVTGSKMTHHEKLSLSFIELIDPMLGELESVLQLNFMVQLGWLLAQFHIVGLRRIPLTLLYGEIDMAIPEQLQSFITSRQIKCPSPFGSHHTKMMVFSYKDGSIRVVVSTANLVESDWDNRTQGVWVSPKCPPLPDGSDTLSGESPTRFKMCFIRYLSAYKVPELVPWIKKVSMADMSAIRVFFVGSVPGSHKGQALTQWGLGGLGSVLSDNLTVPEKNSYPLVLQCSSIGSMGPNPDSYLTGEVLRTFCSGKKEGVVGKPDVKLVYPSFKNIADSYDGLLGGGCLPYSSKTHDKQRWLTSYMCQWKSDKRHRSRAPPHIKSYCRVSPDNKKLSYFVLTSANLSKAAWGSFNKSGNLSILSYEAGVVFLPTYFFGADYFPLEQEAGDTTPVFPLPFDLPLTPFTYEDVPWLMDNIL</sequence>
<dbReference type="GO" id="GO:0005634">
    <property type="term" value="C:nucleus"/>
    <property type="evidence" value="ECO:0007669"/>
    <property type="project" value="UniProtKB-SubCell"/>
</dbReference>
<feature type="binding site" evidence="10">
    <location>
        <position position="271"/>
    </location>
    <ligand>
        <name>substrate</name>
    </ligand>
</feature>
<dbReference type="GO" id="GO:0003697">
    <property type="term" value="F:single-stranded DNA binding"/>
    <property type="evidence" value="ECO:0007669"/>
    <property type="project" value="TreeGrafter"/>
</dbReference>
<keyword evidence="7" id="KW-0234">DNA repair</keyword>
<dbReference type="AlphaFoldDB" id="A0A6H5GNS3"/>
<dbReference type="Pfam" id="PF06087">
    <property type="entry name" value="Tyr-DNA_phospho"/>
    <property type="match status" value="1"/>
</dbReference>
<feature type="active site" description="Proton donor/acceptor" evidence="9">
    <location>
        <position position="497"/>
    </location>
</feature>
<dbReference type="PANTHER" id="PTHR12415:SF0">
    <property type="entry name" value="TYROSYL-DNA PHOSPHODIESTERASE 1"/>
    <property type="match status" value="1"/>
</dbReference>
<dbReference type="EMBL" id="CADCXU010016587">
    <property type="protein sequence ID" value="CAB0005704.1"/>
    <property type="molecule type" value="Genomic_DNA"/>
</dbReference>
<dbReference type="PANTHER" id="PTHR12415">
    <property type="entry name" value="TYROSYL-DNA PHOSPHODIESTERASE 1"/>
    <property type="match status" value="1"/>
</dbReference>
<evidence type="ECO:0000256" key="1">
    <source>
        <dbReference type="ARBA" id="ARBA00004123"/>
    </source>
</evidence>
<dbReference type="GO" id="GO:0006281">
    <property type="term" value="P:DNA repair"/>
    <property type="evidence" value="ECO:0007669"/>
    <property type="project" value="UniProtKB-KW"/>
</dbReference>
<evidence type="ECO:0000256" key="11">
    <source>
        <dbReference type="PIRSR" id="PIRSR610347-3"/>
    </source>
</evidence>
<evidence type="ECO:0000259" key="12">
    <source>
        <dbReference type="Pfam" id="PF10283"/>
    </source>
</evidence>
<evidence type="ECO:0000313" key="13">
    <source>
        <dbReference type="EMBL" id="CAB0005704.1"/>
    </source>
</evidence>
<feature type="binding site" evidence="10">
    <location>
        <position position="499"/>
    </location>
    <ligand>
        <name>substrate</name>
    </ligand>
</feature>
<name>A0A6H5GNS3_9HEMI</name>
<dbReference type="Proteomes" id="UP000479000">
    <property type="component" value="Unassembled WGS sequence"/>
</dbReference>
<dbReference type="OrthoDB" id="47785at2759"/>
<comment type="similarity">
    <text evidence="2">Belongs to the tyrosyl-DNA phosphodiesterase family.</text>
</comment>
<keyword evidence="3" id="KW-0540">Nuclease</keyword>
<keyword evidence="8" id="KW-0539">Nucleus</keyword>
<keyword evidence="14" id="KW-1185">Reference proteome</keyword>
<feature type="active site" description="Nucleophile" evidence="9">
    <location>
        <position position="269"/>
    </location>
</feature>
<comment type="subcellular location">
    <subcellularLocation>
        <location evidence="1">Nucleus</location>
    </subcellularLocation>
</comment>
<dbReference type="InterPro" id="IPR019406">
    <property type="entry name" value="APLF_PBZ"/>
</dbReference>
<evidence type="ECO:0000256" key="9">
    <source>
        <dbReference type="PIRSR" id="PIRSR610347-1"/>
    </source>
</evidence>